<keyword evidence="1" id="KW-0472">Membrane</keyword>
<keyword evidence="1" id="KW-0812">Transmembrane</keyword>
<comment type="caution">
    <text evidence="2">The sequence shown here is derived from an EMBL/GenBank/DDBJ whole genome shotgun (WGS) entry which is preliminary data.</text>
</comment>
<keyword evidence="1" id="KW-1133">Transmembrane helix</keyword>
<accession>A0ABT8ZTF8</accession>
<feature type="transmembrane region" description="Helical" evidence="1">
    <location>
        <begin position="20"/>
        <end position="39"/>
    </location>
</feature>
<keyword evidence="3" id="KW-1185">Reference proteome</keyword>
<feature type="transmembrane region" description="Helical" evidence="1">
    <location>
        <begin position="79"/>
        <end position="100"/>
    </location>
</feature>
<sequence>MSRTVAGRRDAWLRRGDNALRILVAMPGGYAVASLWAMALARILPGGPANATIAATLVAFAICAVTAMWAFAARSGWRAFWTMLLAGAAAGAITAISIQLTGRI</sequence>
<dbReference type="EMBL" id="JAUQSZ010000001">
    <property type="protein sequence ID" value="MDO7840839.1"/>
    <property type="molecule type" value="Genomic_DNA"/>
</dbReference>
<proteinExistence type="predicted"/>
<dbReference type="RefSeq" id="WP_304559112.1">
    <property type="nucleotide sequence ID" value="NZ_JAUQSZ010000001.1"/>
</dbReference>
<dbReference type="Proteomes" id="UP001176468">
    <property type="component" value="Unassembled WGS sequence"/>
</dbReference>
<name>A0ABT8ZTF8_9SPHN</name>
<gene>
    <name evidence="2" type="ORF">Q5H94_00740</name>
</gene>
<protein>
    <recommendedName>
        <fullName evidence="4">Iron transporter</fullName>
    </recommendedName>
</protein>
<evidence type="ECO:0000313" key="2">
    <source>
        <dbReference type="EMBL" id="MDO7840839.1"/>
    </source>
</evidence>
<organism evidence="2 3">
    <name type="scientific">Sphingomonas immobilis</name>
    <dbReference type="NCBI Taxonomy" id="3063997"/>
    <lineage>
        <taxon>Bacteria</taxon>
        <taxon>Pseudomonadati</taxon>
        <taxon>Pseudomonadota</taxon>
        <taxon>Alphaproteobacteria</taxon>
        <taxon>Sphingomonadales</taxon>
        <taxon>Sphingomonadaceae</taxon>
        <taxon>Sphingomonas</taxon>
    </lineage>
</organism>
<evidence type="ECO:0008006" key="4">
    <source>
        <dbReference type="Google" id="ProtNLM"/>
    </source>
</evidence>
<evidence type="ECO:0000256" key="1">
    <source>
        <dbReference type="SAM" id="Phobius"/>
    </source>
</evidence>
<evidence type="ECO:0000313" key="3">
    <source>
        <dbReference type="Proteomes" id="UP001176468"/>
    </source>
</evidence>
<reference evidence="2" key="1">
    <citation type="submission" date="2023-07" db="EMBL/GenBank/DDBJ databases">
        <authorList>
            <person name="Kim M.K."/>
        </authorList>
    </citation>
    <scope>NUCLEOTIDE SEQUENCE</scope>
    <source>
        <strain evidence="2">CA1-15</strain>
    </source>
</reference>
<feature type="transmembrane region" description="Helical" evidence="1">
    <location>
        <begin position="51"/>
        <end position="72"/>
    </location>
</feature>